<protein>
    <submittedName>
        <fullName evidence="1">Reverse transcriptase</fullName>
    </submittedName>
</protein>
<organism evidence="1 2">
    <name type="scientific">Phytophthora megakarya</name>
    <dbReference type="NCBI Taxonomy" id="4795"/>
    <lineage>
        <taxon>Eukaryota</taxon>
        <taxon>Sar</taxon>
        <taxon>Stramenopiles</taxon>
        <taxon>Oomycota</taxon>
        <taxon>Peronosporomycetes</taxon>
        <taxon>Peronosporales</taxon>
        <taxon>Peronosporaceae</taxon>
        <taxon>Phytophthora</taxon>
    </lineage>
</organism>
<keyword evidence="1" id="KW-0695">RNA-directed DNA polymerase</keyword>
<name>A0A225V8C4_9STRA</name>
<gene>
    <name evidence="1" type="ORF">PHMEG_00028067</name>
</gene>
<keyword evidence="2" id="KW-1185">Reference proteome</keyword>
<accession>A0A225V8C4</accession>
<dbReference type="AlphaFoldDB" id="A0A225V8C4"/>
<sequence>MARWLSFFAEYIFRQDGASRCCHSGRLFKHHAMSNDFVSDRDPRFTPDGQTERVSRVLEGLLKGYAQSFHH</sequence>
<comment type="caution">
    <text evidence="1">The sequence shown here is derived from an EMBL/GenBank/DDBJ whole genome shotgun (WGS) entry which is preliminary data.</text>
</comment>
<evidence type="ECO:0000313" key="1">
    <source>
        <dbReference type="EMBL" id="OWZ00690.1"/>
    </source>
</evidence>
<evidence type="ECO:0000313" key="2">
    <source>
        <dbReference type="Proteomes" id="UP000198211"/>
    </source>
</evidence>
<dbReference type="Proteomes" id="UP000198211">
    <property type="component" value="Unassembled WGS sequence"/>
</dbReference>
<reference evidence="2" key="1">
    <citation type="submission" date="2017-03" db="EMBL/GenBank/DDBJ databases">
        <title>Phytopthora megakarya and P. palmivora, two closely related causual agents of cacao black pod achieved similar genome size and gene model numbers by different mechanisms.</title>
        <authorList>
            <person name="Ali S."/>
            <person name="Shao J."/>
            <person name="Larry D.J."/>
            <person name="Kronmiller B."/>
            <person name="Shen D."/>
            <person name="Strem M.D."/>
            <person name="Melnick R.L."/>
            <person name="Guiltinan M.J."/>
            <person name="Tyler B.M."/>
            <person name="Meinhardt L.W."/>
            <person name="Bailey B.A."/>
        </authorList>
    </citation>
    <scope>NUCLEOTIDE SEQUENCE [LARGE SCALE GENOMIC DNA]</scope>
    <source>
        <strain evidence="2">zdho120</strain>
    </source>
</reference>
<dbReference type="EMBL" id="NBNE01007412">
    <property type="protein sequence ID" value="OWZ00690.1"/>
    <property type="molecule type" value="Genomic_DNA"/>
</dbReference>
<keyword evidence="1" id="KW-0808">Transferase</keyword>
<dbReference type="GO" id="GO:0003964">
    <property type="term" value="F:RNA-directed DNA polymerase activity"/>
    <property type="evidence" value="ECO:0007669"/>
    <property type="project" value="UniProtKB-KW"/>
</dbReference>
<proteinExistence type="predicted"/>
<keyword evidence="1" id="KW-0548">Nucleotidyltransferase</keyword>